<reference evidence="3 4" key="1">
    <citation type="submission" date="2014-09" db="EMBL/GenBank/DDBJ databases">
        <authorList>
            <person name="Ellenberger Sabrina"/>
        </authorList>
    </citation>
    <scope>NUCLEOTIDE SEQUENCE [LARGE SCALE GENOMIC DNA]</scope>
    <source>
        <strain evidence="3 4">CBS 412.66</strain>
    </source>
</reference>
<dbReference type="GO" id="GO:0015074">
    <property type="term" value="P:DNA integration"/>
    <property type="evidence" value="ECO:0007669"/>
    <property type="project" value="InterPro"/>
</dbReference>
<dbReference type="Gene3D" id="3.30.420.10">
    <property type="entry name" value="Ribonuclease H-like superfamily/Ribonuclease H"/>
    <property type="match status" value="1"/>
</dbReference>
<dbReference type="OrthoDB" id="2430155at2759"/>
<name>A0A0B7MTJ0_9FUNG</name>
<dbReference type="InterPro" id="IPR002492">
    <property type="entry name" value="Transposase_Tc1-like"/>
</dbReference>
<feature type="domain" description="Transposase Tc1-like" evidence="2">
    <location>
        <begin position="206"/>
        <end position="275"/>
    </location>
</feature>
<keyword evidence="4" id="KW-1185">Reference proteome</keyword>
<evidence type="ECO:0000259" key="2">
    <source>
        <dbReference type="Pfam" id="PF01498"/>
    </source>
</evidence>
<feature type="region of interest" description="Disordered" evidence="1">
    <location>
        <begin position="62"/>
        <end position="90"/>
    </location>
</feature>
<evidence type="ECO:0000313" key="3">
    <source>
        <dbReference type="EMBL" id="CEP09366.1"/>
    </source>
</evidence>
<sequence>MPESISQSDPSSSRSEMPEEPTAAEENAVICKWCNRLGHQRLSDRDCAARIRSTSNVVVCPSCGKEGHQRRSHSDRDNNPNNQASISIDAEEAEVNVNTDTVNSSAETVAPKIHTFNTPRVVHSACGREGHRQRTHIDCEHNLSRCSNQLSIARDPSVPEVDRNELGEMSFNCEACGAHMWIEDRKTPYEPGKPRGRLSKLSARGKRQLVAHTIKNRWTTTLSYIANETTDLVSRSTVRRALHEAGVNNRVAQLKPFLSQKHITQRKIFAGEHLKWTLNVWKNVMWINEASFELGKIPHRCMSGVLRQRSMKLNVLHQHSERNDSDMMLHVIVAYFFDKLSGTEQWRNCHVKV</sequence>
<feature type="compositionally biased region" description="Low complexity" evidence="1">
    <location>
        <begin position="1"/>
        <end position="15"/>
    </location>
</feature>
<proteinExistence type="predicted"/>
<dbReference type="GO" id="GO:0003677">
    <property type="term" value="F:DNA binding"/>
    <property type="evidence" value="ECO:0007669"/>
    <property type="project" value="InterPro"/>
</dbReference>
<dbReference type="Pfam" id="PF01498">
    <property type="entry name" value="HTH_Tnp_Tc3_2"/>
    <property type="match status" value="1"/>
</dbReference>
<protein>
    <recommendedName>
        <fullName evidence="2">Transposase Tc1-like domain-containing protein</fullName>
    </recommendedName>
</protein>
<evidence type="ECO:0000313" key="4">
    <source>
        <dbReference type="Proteomes" id="UP000054107"/>
    </source>
</evidence>
<feature type="compositionally biased region" description="Basic and acidic residues" evidence="1">
    <location>
        <begin position="65"/>
        <end position="78"/>
    </location>
</feature>
<evidence type="ECO:0000256" key="1">
    <source>
        <dbReference type="SAM" id="MobiDB-lite"/>
    </source>
</evidence>
<feature type="region of interest" description="Disordered" evidence="1">
    <location>
        <begin position="1"/>
        <end position="24"/>
    </location>
</feature>
<dbReference type="Proteomes" id="UP000054107">
    <property type="component" value="Unassembled WGS sequence"/>
</dbReference>
<dbReference type="AlphaFoldDB" id="A0A0B7MTJ0"/>
<gene>
    <name evidence="3" type="primary">PARPA_02854.1 scaffold 5607</name>
</gene>
<dbReference type="InterPro" id="IPR036397">
    <property type="entry name" value="RNaseH_sf"/>
</dbReference>
<dbReference type="GO" id="GO:0006313">
    <property type="term" value="P:DNA transposition"/>
    <property type="evidence" value="ECO:0007669"/>
    <property type="project" value="InterPro"/>
</dbReference>
<dbReference type="EMBL" id="LN721495">
    <property type="protein sequence ID" value="CEP09366.1"/>
    <property type="molecule type" value="Genomic_DNA"/>
</dbReference>
<accession>A0A0B7MTJ0</accession>
<organism evidence="3 4">
    <name type="scientific">Parasitella parasitica</name>
    <dbReference type="NCBI Taxonomy" id="35722"/>
    <lineage>
        <taxon>Eukaryota</taxon>
        <taxon>Fungi</taxon>
        <taxon>Fungi incertae sedis</taxon>
        <taxon>Mucoromycota</taxon>
        <taxon>Mucoromycotina</taxon>
        <taxon>Mucoromycetes</taxon>
        <taxon>Mucorales</taxon>
        <taxon>Mucorineae</taxon>
        <taxon>Mucoraceae</taxon>
        <taxon>Parasitella</taxon>
    </lineage>
</organism>